<name>A0ABT0YS72_9BURK</name>
<proteinExistence type="predicted"/>
<accession>A0ABT0YS72</accession>
<dbReference type="EMBL" id="JAMKFE010000013">
    <property type="protein sequence ID" value="MCM5681585.1"/>
    <property type="molecule type" value="Genomic_DNA"/>
</dbReference>
<dbReference type="RefSeq" id="WP_251780070.1">
    <property type="nucleotide sequence ID" value="NZ_JAMKFE010000013.1"/>
</dbReference>
<dbReference type="Proteomes" id="UP001165541">
    <property type="component" value="Unassembled WGS sequence"/>
</dbReference>
<sequence>MAPIQRCELPEAALLRGYLQTGAYTDCYATDVARPVSHAQYVEAFYTTAVFKLERWLLARLVARPSTDLQAWELARGTRAVFAAWSVEARAADQLLMCDFHGRTRSWLMCVPTANGRAARLFFGSAVVPIVDRRSGQASMGRAFRALLGFHKLYSRILLRAAVARLARGARSNDFGAS</sequence>
<evidence type="ECO:0000313" key="2">
    <source>
        <dbReference type="Proteomes" id="UP001165541"/>
    </source>
</evidence>
<evidence type="ECO:0008006" key="3">
    <source>
        <dbReference type="Google" id="ProtNLM"/>
    </source>
</evidence>
<organism evidence="1 2">
    <name type="scientific">Caldimonas mangrovi</name>
    <dbReference type="NCBI Taxonomy" id="2944811"/>
    <lineage>
        <taxon>Bacteria</taxon>
        <taxon>Pseudomonadati</taxon>
        <taxon>Pseudomonadota</taxon>
        <taxon>Betaproteobacteria</taxon>
        <taxon>Burkholderiales</taxon>
        <taxon>Sphaerotilaceae</taxon>
        <taxon>Caldimonas</taxon>
    </lineage>
</organism>
<comment type="caution">
    <text evidence="1">The sequence shown here is derived from an EMBL/GenBank/DDBJ whole genome shotgun (WGS) entry which is preliminary data.</text>
</comment>
<evidence type="ECO:0000313" key="1">
    <source>
        <dbReference type="EMBL" id="MCM5681585.1"/>
    </source>
</evidence>
<keyword evidence="2" id="KW-1185">Reference proteome</keyword>
<gene>
    <name evidence="1" type="ORF">M8A51_18830</name>
</gene>
<protein>
    <recommendedName>
        <fullName evidence="3">DUF2867 domain-containing protein</fullName>
    </recommendedName>
</protein>
<reference evidence="1" key="1">
    <citation type="submission" date="2022-05" db="EMBL/GenBank/DDBJ databases">
        <title>Schlegelella sp. nov., isolated from mangrove soil.</title>
        <authorList>
            <person name="Liu Y."/>
            <person name="Ge X."/>
            <person name="Liu W."/>
        </authorList>
    </citation>
    <scope>NUCLEOTIDE SEQUENCE</scope>
    <source>
        <strain evidence="1">S2-27</strain>
    </source>
</reference>